<name>A0ABW2GPB6_9ACTN</name>
<evidence type="ECO:0000259" key="1">
    <source>
        <dbReference type="Pfam" id="PF13472"/>
    </source>
</evidence>
<comment type="caution">
    <text evidence="2">The sequence shown here is derived from an EMBL/GenBank/DDBJ whole genome shotgun (WGS) entry which is preliminary data.</text>
</comment>
<dbReference type="Proteomes" id="UP001596392">
    <property type="component" value="Unassembled WGS sequence"/>
</dbReference>
<dbReference type="EMBL" id="JBHTAC010000004">
    <property type="protein sequence ID" value="MFC7241892.1"/>
    <property type="molecule type" value="Genomic_DNA"/>
</dbReference>
<dbReference type="CDD" id="cd01836">
    <property type="entry name" value="FeeA_FeeB_like"/>
    <property type="match status" value="1"/>
</dbReference>
<proteinExistence type="predicted"/>
<sequence>MGQIAVRASRPLAFAVAPILLAQGVRVRRRTPVLPEAAGERHGVEGGPGPDPLAVLVLGESTAAGVGVPNQADGLAPALAAGLARHSGRPVTWRVTANTGFSARKTLARLVPQLPDETYDAMVVVLGVNDVLEMRSGRAWQADIGALITALRPRLRAGGRIVLAGVPDVAGFPTLPQPTRALLALHARHLDRRLARAAASTPSALHVPSPRIDETGLYAEDGFHPSAAGYRMWAAHLVEALTGGPVRPTG</sequence>
<accession>A0ABW2GPB6</accession>
<dbReference type="InterPro" id="IPR036514">
    <property type="entry name" value="SGNH_hydro_sf"/>
</dbReference>
<feature type="domain" description="SGNH hydrolase-type esterase" evidence="1">
    <location>
        <begin position="57"/>
        <end position="231"/>
    </location>
</feature>
<protein>
    <submittedName>
        <fullName evidence="2">SGNH/GDSL hydrolase family protein</fullName>
    </submittedName>
</protein>
<gene>
    <name evidence="2" type="ORF">ACFQO7_05305</name>
</gene>
<dbReference type="Gene3D" id="3.40.50.1110">
    <property type="entry name" value="SGNH hydrolase"/>
    <property type="match status" value="1"/>
</dbReference>
<evidence type="ECO:0000313" key="3">
    <source>
        <dbReference type="Proteomes" id="UP001596392"/>
    </source>
</evidence>
<reference evidence="3" key="1">
    <citation type="journal article" date="2019" name="Int. J. Syst. Evol. Microbiol.">
        <title>The Global Catalogue of Microorganisms (GCM) 10K type strain sequencing project: providing services to taxonomists for standard genome sequencing and annotation.</title>
        <authorList>
            <consortium name="The Broad Institute Genomics Platform"/>
            <consortium name="The Broad Institute Genome Sequencing Center for Infectious Disease"/>
            <person name="Wu L."/>
            <person name="Ma J."/>
        </authorList>
    </citation>
    <scope>NUCLEOTIDE SEQUENCE [LARGE SCALE GENOMIC DNA]</scope>
    <source>
        <strain evidence="3">CGMCC 1.9106</strain>
    </source>
</reference>
<organism evidence="2 3">
    <name type="scientific">Catellatospora aurea</name>
    <dbReference type="NCBI Taxonomy" id="1337874"/>
    <lineage>
        <taxon>Bacteria</taxon>
        <taxon>Bacillati</taxon>
        <taxon>Actinomycetota</taxon>
        <taxon>Actinomycetes</taxon>
        <taxon>Micromonosporales</taxon>
        <taxon>Micromonosporaceae</taxon>
        <taxon>Catellatospora</taxon>
    </lineage>
</organism>
<dbReference type="SUPFAM" id="SSF52266">
    <property type="entry name" value="SGNH hydrolase"/>
    <property type="match status" value="1"/>
</dbReference>
<keyword evidence="2" id="KW-0378">Hydrolase</keyword>
<dbReference type="GO" id="GO:0016787">
    <property type="term" value="F:hydrolase activity"/>
    <property type="evidence" value="ECO:0007669"/>
    <property type="project" value="UniProtKB-KW"/>
</dbReference>
<dbReference type="InterPro" id="IPR013830">
    <property type="entry name" value="SGNH_hydro"/>
</dbReference>
<dbReference type="Pfam" id="PF13472">
    <property type="entry name" value="Lipase_GDSL_2"/>
    <property type="match status" value="1"/>
</dbReference>
<keyword evidence="3" id="KW-1185">Reference proteome</keyword>
<dbReference type="RefSeq" id="WP_376805333.1">
    <property type="nucleotide sequence ID" value="NZ_JBHTAC010000004.1"/>
</dbReference>
<evidence type="ECO:0000313" key="2">
    <source>
        <dbReference type="EMBL" id="MFC7241892.1"/>
    </source>
</evidence>